<reference evidence="2 3" key="1">
    <citation type="submission" date="2016-07" db="EMBL/GenBank/DDBJ databases">
        <title>Draft genome of the white-rot fungus Obba rivulosa 3A-2.</title>
        <authorList>
            <consortium name="DOE Joint Genome Institute"/>
            <person name="Miettinen O."/>
            <person name="Riley R."/>
            <person name="Acob R."/>
            <person name="Barry K."/>
            <person name="Cullen D."/>
            <person name="De Vries R."/>
            <person name="Hainaut M."/>
            <person name="Hatakka A."/>
            <person name="Henrissat B."/>
            <person name="Hilden K."/>
            <person name="Kuo R."/>
            <person name="Labutti K."/>
            <person name="Lipzen A."/>
            <person name="Makela M.R."/>
            <person name="Sandor L."/>
            <person name="Spatafora J.W."/>
            <person name="Grigoriev I.V."/>
            <person name="Hibbett D.S."/>
        </authorList>
    </citation>
    <scope>NUCLEOTIDE SEQUENCE [LARGE SCALE GENOMIC DNA]</scope>
    <source>
        <strain evidence="2 3">3A-2</strain>
    </source>
</reference>
<accession>A0A8E2AVN4</accession>
<feature type="compositionally biased region" description="Basic and acidic residues" evidence="1">
    <location>
        <begin position="51"/>
        <end position="60"/>
    </location>
</feature>
<evidence type="ECO:0000313" key="3">
    <source>
        <dbReference type="Proteomes" id="UP000250043"/>
    </source>
</evidence>
<protein>
    <submittedName>
        <fullName evidence="2">Uncharacterized protein</fullName>
    </submittedName>
</protein>
<gene>
    <name evidence="2" type="ORF">OBBRIDRAFT_775150</name>
</gene>
<dbReference type="AlphaFoldDB" id="A0A8E2AVN4"/>
<dbReference type="EMBL" id="KV722385">
    <property type="protein sequence ID" value="OCH91431.1"/>
    <property type="molecule type" value="Genomic_DNA"/>
</dbReference>
<sequence length="76" mass="8024">MSLLSICLALRDLHSRISGCLLNSSRGNGPGPSLLSSKKSPRLPITAVSENVEKPKRADSQKLGSPRAPLSQSSRA</sequence>
<dbReference type="Proteomes" id="UP000250043">
    <property type="component" value="Unassembled WGS sequence"/>
</dbReference>
<evidence type="ECO:0000313" key="2">
    <source>
        <dbReference type="EMBL" id="OCH91431.1"/>
    </source>
</evidence>
<keyword evidence="3" id="KW-1185">Reference proteome</keyword>
<feature type="region of interest" description="Disordered" evidence="1">
    <location>
        <begin position="21"/>
        <end position="76"/>
    </location>
</feature>
<feature type="compositionally biased region" description="Low complexity" evidence="1">
    <location>
        <begin position="31"/>
        <end position="44"/>
    </location>
</feature>
<organism evidence="2 3">
    <name type="scientific">Obba rivulosa</name>
    <dbReference type="NCBI Taxonomy" id="1052685"/>
    <lineage>
        <taxon>Eukaryota</taxon>
        <taxon>Fungi</taxon>
        <taxon>Dikarya</taxon>
        <taxon>Basidiomycota</taxon>
        <taxon>Agaricomycotina</taxon>
        <taxon>Agaricomycetes</taxon>
        <taxon>Polyporales</taxon>
        <taxon>Gelatoporiaceae</taxon>
        <taxon>Obba</taxon>
    </lineage>
</organism>
<proteinExistence type="predicted"/>
<name>A0A8E2AVN4_9APHY</name>
<evidence type="ECO:0000256" key="1">
    <source>
        <dbReference type="SAM" id="MobiDB-lite"/>
    </source>
</evidence>